<reference evidence="2" key="1">
    <citation type="journal article" date="2021" name="Nat. Commun.">
        <title>Genomic analyses provide insights into spinach domestication and the genetic basis of agronomic traits.</title>
        <authorList>
            <person name="Cai X."/>
            <person name="Sun X."/>
            <person name="Xu C."/>
            <person name="Sun H."/>
            <person name="Wang X."/>
            <person name="Ge C."/>
            <person name="Zhang Z."/>
            <person name="Wang Q."/>
            <person name="Fei Z."/>
            <person name="Jiao C."/>
            <person name="Wang Q."/>
        </authorList>
    </citation>
    <scope>NUCLEOTIDE SEQUENCE [LARGE SCALE GENOMIC DNA]</scope>
    <source>
        <strain evidence="2">cv. Varoflay</strain>
    </source>
</reference>
<dbReference type="Pfam" id="PF13966">
    <property type="entry name" value="zf-RVT"/>
    <property type="match status" value="1"/>
</dbReference>
<proteinExistence type="predicted"/>
<dbReference type="InterPro" id="IPR026960">
    <property type="entry name" value="RVT-Znf"/>
</dbReference>
<evidence type="ECO:0000313" key="3">
    <source>
        <dbReference type="RefSeq" id="XP_056695233.1"/>
    </source>
</evidence>
<dbReference type="PANTHER" id="PTHR33116">
    <property type="entry name" value="REVERSE TRANSCRIPTASE ZINC-BINDING DOMAIN-CONTAINING PROTEIN-RELATED-RELATED"/>
    <property type="match status" value="1"/>
</dbReference>
<dbReference type="Proteomes" id="UP000813463">
    <property type="component" value="Chromosome 3"/>
</dbReference>
<evidence type="ECO:0000313" key="2">
    <source>
        <dbReference type="Proteomes" id="UP000813463"/>
    </source>
</evidence>
<feature type="domain" description="Reverse transcriptase zinc-binding" evidence="1">
    <location>
        <begin position="35"/>
        <end position="119"/>
    </location>
</feature>
<accession>A0ABM3RHZ1</accession>
<dbReference type="RefSeq" id="XP_056695233.1">
    <property type="nucleotide sequence ID" value="XM_056839255.1"/>
</dbReference>
<reference evidence="3" key="2">
    <citation type="submission" date="2025-08" db="UniProtKB">
        <authorList>
            <consortium name="RefSeq"/>
        </authorList>
    </citation>
    <scope>IDENTIFICATION</scope>
    <source>
        <tissue evidence="3">Leaf</tissue>
    </source>
</reference>
<keyword evidence="2" id="KW-1185">Reference proteome</keyword>
<dbReference type="GeneID" id="130469782"/>
<dbReference type="PANTHER" id="PTHR33116:SF84">
    <property type="entry name" value="RNA-DIRECTED DNA POLYMERASE"/>
    <property type="match status" value="1"/>
</dbReference>
<name>A0ABM3RHZ1_SPIOL</name>
<organism evidence="2 3">
    <name type="scientific">Spinacia oleracea</name>
    <name type="common">Spinach</name>
    <dbReference type="NCBI Taxonomy" id="3562"/>
    <lineage>
        <taxon>Eukaryota</taxon>
        <taxon>Viridiplantae</taxon>
        <taxon>Streptophyta</taxon>
        <taxon>Embryophyta</taxon>
        <taxon>Tracheophyta</taxon>
        <taxon>Spermatophyta</taxon>
        <taxon>Magnoliopsida</taxon>
        <taxon>eudicotyledons</taxon>
        <taxon>Gunneridae</taxon>
        <taxon>Pentapetalae</taxon>
        <taxon>Caryophyllales</taxon>
        <taxon>Chenopodiaceae</taxon>
        <taxon>Chenopodioideae</taxon>
        <taxon>Anserineae</taxon>
        <taxon>Spinacia</taxon>
    </lineage>
</organism>
<gene>
    <name evidence="3" type="primary">LOC130469782</name>
</gene>
<evidence type="ECO:0000259" key="1">
    <source>
        <dbReference type="Pfam" id="PF13966"/>
    </source>
</evidence>
<sequence>MEVPSGLTWSLRKIWSGREDLVATGSAQYVFNGKYSIKNMYKCLKGESQKVEWKRLICNNYASPKSVFVMWLAIQNRLPTKDRLLSWHMDIDGTCTLCNQVDESVDHLFFNCDYASAVWDAVIQKVGHGETRLPFAEEITRAAKKCRKGKTKNKVFSLAFTETVYQIWLQRNQRIFTSKPDPATTVVNRILFNAACRCTDEMSEQLL</sequence>
<protein>
    <recommendedName>
        <fullName evidence="1">Reverse transcriptase zinc-binding domain-containing protein</fullName>
    </recommendedName>
</protein>